<evidence type="ECO:0000256" key="1">
    <source>
        <dbReference type="ARBA" id="ARBA00007164"/>
    </source>
</evidence>
<evidence type="ECO:0000256" key="2">
    <source>
        <dbReference type="ARBA" id="ARBA00022729"/>
    </source>
</evidence>
<dbReference type="Proteomes" id="UP001291687">
    <property type="component" value="Unassembled WGS sequence"/>
</dbReference>
<evidence type="ECO:0000256" key="3">
    <source>
        <dbReference type="ARBA" id="ARBA00022801"/>
    </source>
</evidence>
<feature type="signal peptide" evidence="8">
    <location>
        <begin position="1"/>
        <end position="20"/>
    </location>
</feature>
<sequence length="301" mass="32838">MFKKLSSVLLVLFLVTNASAATIAKNKKPRKPISSPIQTSLIVDGKTGKVLHASNSKEKIYPASLTKVMTIYMLFEALESGKVGMNDKFYVSKYASQALPLKLYVQPGEKISVKDSIRAVIIKSANDVSRVVAENLAGGSETKFARLMTAKAHQLGMKNTNFTNADGWHNPKQVTTAVDLAKLSIAIKRDFPQYYAFFSETSFTYKGKTVNGHNRVTATYPGAEGLKTGYHIPAGCNLITVATRGNKSLIGVVTGRKSGAVRDRHMVELLDKHFGVAHQVKVVKKTGKPSKKTVKVASRHK</sequence>
<keyword evidence="10" id="KW-0121">Carboxypeptidase</keyword>
<dbReference type="Pfam" id="PF00768">
    <property type="entry name" value="Peptidase_S11"/>
    <property type="match status" value="1"/>
</dbReference>
<comment type="similarity">
    <text evidence="1 7">Belongs to the peptidase S11 family.</text>
</comment>
<evidence type="ECO:0000256" key="7">
    <source>
        <dbReference type="RuleBase" id="RU004016"/>
    </source>
</evidence>
<proteinExistence type="inferred from homology"/>
<dbReference type="PANTHER" id="PTHR21581">
    <property type="entry name" value="D-ALANYL-D-ALANINE CARBOXYPEPTIDASE"/>
    <property type="match status" value="1"/>
</dbReference>
<accession>A0ABU5NCH9</accession>
<organism evidence="10 11">
    <name type="scientific">Candidatus Megaera venefica</name>
    <dbReference type="NCBI Taxonomy" id="2055910"/>
    <lineage>
        <taxon>Bacteria</taxon>
        <taxon>Pseudomonadati</taxon>
        <taxon>Pseudomonadota</taxon>
        <taxon>Alphaproteobacteria</taxon>
        <taxon>Rickettsiales</taxon>
        <taxon>Rickettsiaceae</taxon>
        <taxon>Candidatus Megaera</taxon>
    </lineage>
</organism>
<comment type="caution">
    <text evidence="10">The sequence shown here is derived from an EMBL/GenBank/DDBJ whole genome shotgun (WGS) entry which is preliminary data.</text>
</comment>
<dbReference type="EMBL" id="JARJFB010000053">
    <property type="protein sequence ID" value="MEA0970856.1"/>
    <property type="molecule type" value="Genomic_DNA"/>
</dbReference>
<dbReference type="SUPFAM" id="SSF56601">
    <property type="entry name" value="beta-lactamase/transpeptidase-like"/>
    <property type="match status" value="1"/>
</dbReference>
<evidence type="ECO:0000313" key="11">
    <source>
        <dbReference type="Proteomes" id="UP001291687"/>
    </source>
</evidence>
<evidence type="ECO:0000313" key="10">
    <source>
        <dbReference type="EMBL" id="MEA0970856.1"/>
    </source>
</evidence>
<keyword evidence="5" id="KW-0573">Peptidoglycan synthesis</keyword>
<keyword evidence="10" id="KW-0645">Protease</keyword>
<dbReference type="InterPro" id="IPR012338">
    <property type="entry name" value="Beta-lactam/transpept-like"/>
</dbReference>
<evidence type="ECO:0000256" key="6">
    <source>
        <dbReference type="ARBA" id="ARBA00023316"/>
    </source>
</evidence>
<keyword evidence="3" id="KW-0378">Hydrolase</keyword>
<feature type="chain" id="PRO_5045136531" evidence="8">
    <location>
        <begin position="21"/>
        <end position="301"/>
    </location>
</feature>
<dbReference type="PRINTS" id="PR00725">
    <property type="entry name" value="DADACBPTASE1"/>
</dbReference>
<keyword evidence="4" id="KW-0133">Cell shape</keyword>
<evidence type="ECO:0000259" key="9">
    <source>
        <dbReference type="Pfam" id="PF00768"/>
    </source>
</evidence>
<reference evidence="10 11" key="1">
    <citation type="submission" date="2023-03" db="EMBL/GenBank/DDBJ databases">
        <title>Host association and intracellularity evolved multiple times independently in the Rickettsiales.</title>
        <authorList>
            <person name="Castelli M."/>
            <person name="Nardi T."/>
            <person name="Gammuto L."/>
            <person name="Bellinzona G."/>
            <person name="Sabaneyeva E."/>
            <person name="Potekhin A."/>
            <person name="Serra V."/>
            <person name="Petroni G."/>
            <person name="Sassera D."/>
        </authorList>
    </citation>
    <scope>NUCLEOTIDE SEQUENCE [LARGE SCALE GENOMIC DNA]</scope>
    <source>
        <strain evidence="10 11">Sr 2-6</strain>
    </source>
</reference>
<protein>
    <submittedName>
        <fullName evidence="10">D-alanyl-D-alanine carboxypeptidase</fullName>
    </submittedName>
</protein>
<dbReference type="PANTHER" id="PTHR21581:SF6">
    <property type="entry name" value="TRAFFICKING PROTEIN PARTICLE COMPLEX SUBUNIT 12"/>
    <property type="match status" value="1"/>
</dbReference>
<feature type="domain" description="Peptidase S11 D-alanyl-D-alanine carboxypeptidase A N-terminal" evidence="9">
    <location>
        <begin position="38"/>
        <end position="257"/>
    </location>
</feature>
<dbReference type="Gene3D" id="3.40.710.10">
    <property type="entry name" value="DD-peptidase/beta-lactamase superfamily"/>
    <property type="match status" value="1"/>
</dbReference>
<keyword evidence="2 8" id="KW-0732">Signal</keyword>
<dbReference type="InterPro" id="IPR001967">
    <property type="entry name" value="Peptidase_S11_N"/>
</dbReference>
<keyword evidence="6" id="KW-0961">Cell wall biogenesis/degradation</keyword>
<evidence type="ECO:0000256" key="8">
    <source>
        <dbReference type="SAM" id="SignalP"/>
    </source>
</evidence>
<dbReference type="RefSeq" id="WP_322776753.1">
    <property type="nucleotide sequence ID" value="NZ_JARJFB010000053.1"/>
</dbReference>
<dbReference type="InterPro" id="IPR018044">
    <property type="entry name" value="Peptidase_S11"/>
</dbReference>
<keyword evidence="11" id="KW-1185">Reference proteome</keyword>
<evidence type="ECO:0000256" key="5">
    <source>
        <dbReference type="ARBA" id="ARBA00022984"/>
    </source>
</evidence>
<dbReference type="GO" id="GO:0004180">
    <property type="term" value="F:carboxypeptidase activity"/>
    <property type="evidence" value="ECO:0007669"/>
    <property type="project" value="UniProtKB-KW"/>
</dbReference>
<name>A0ABU5NCH9_9RICK</name>
<evidence type="ECO:0000256" key="4">
    <source>
        <dbReference type="ARBA" id="ARBA00022960"/>
    </source>
</evidence>
<gene>
    <name evidence="10" type="ORF">Megvenef_00825</name>
</gene>